<dbReference type="InterPro" id="IPR042120">
    <property type="entry name" value="MutL_C_dimsub"/>
</dbReference>
<evidence type="ECO:0000259" key="8">
    <source>
        <dbReference type="SMART" id="SM01340"/>
    </source>
</evidence>
<feature type="region of interest" description="Disordered" evidence="6">
    <location>
        <begin position="394"/>
        <end position="414"/>
    </location>
</feature>
<keyword evidence="3 5" id="KW-0227">DNA damage</keyword>
<evidence type="ECO:0000256" key="4">
    <source>
        <dbReference type="ARBA" id="ARBA00023204"/>
    </source>
</evidence>
<dbReference type="InterPro" id="IPR038973">
    <property type="entry name" value="MutL/Mlh/Pms-like"/>
</dbReference>
<evidence type="ECO:0000256" key="2">
    <source>
        <dbReference type="ARBA" id="ARBA00021975"/>
    </source>
</evidence>
<evidence type="ECO:0000256" key="1">
    <source>
        <dbReference type="ARBA" id="ARBA00006082"/>
    </source>
</evidence>
<gene>
    <name evidence="5" type="primary">mutL</name>
    <name evidence="9" type="ORF">XD92_0530</name>
</gene>
<dbReference type="Gene3D" id="3.30.1370.100">
    <property type="entry name" value="MutL, C-terminal domain, regulatory subdomain"/>
    <property type="match status" value="1"/>
</dbReference>
<dbReference type="InterPro" id="IPR036890">
    <property type="entry name" value="HATPase_C_sf"/>
</dbReference>
<dbReference type="PROSITE" id="PS00058">
    <property type="entry name" value="DNA_MISMATCH_REPAIR_1"/>
    <property type="match status" value="1"/>
</dbReference>
<dbReference type="SMART" id="SM01340">
    <property type="entry name" value="DNA_mis_repair"/>
    <property type="match status" value="1"/>
</dbReference>
<dbReference type="Gene3D" id="3.30.565.10">
    <property type="entry name" value="Histidine kinase-like ATPase, C-terminal domain"/>
    <property type="match status" value="1"/>
</dbReference>
<dbReference type="GO" id="GO:0030983">
    <property type="term" value="F:mismatched DNA binding"/>
    <property type="evidence" value="ECO:0007669"/>
    <property type="project" value="InterPro"/>
</dbReference>
<protein>
    <recommendedName>
        <fullName evidence="2 5">DNA mismatch repair protein MutL</fullName>
    </recommendedName>
</protein>
<dbReference type="AlphaFoldDB" id="A0A101HJP8"/>
<dbReference type="CDD" id="cd16926">
    <property type="entry name" value="HATPase_MutL-MLH-PMS-like"/>
    <property type="match status" value="1"/>
</dbReference>
<keyword evidence="4 5" id="KW-0234">DNA repair</keyword>
<feature type="compositionally biased region" description="Low complexity" evidence="6">
    <location>
        <begin position="372"/>
        <end position="382"/>
    </location>
</feature>
<dbReference type="SMART" id="SM00853">
    <property type="entry name" value="MutL_C"/>
    <property type="match status" value="1"/>
</dbReference>
<sequence length="618" mass="69608">MADIIHLLPDAIANQIAAGEVIQRPASVVKELVENALDAGATQIRIHIKDAGRTFVQVIDNGKGMSATDLRMAFERHATSKIRSADDLFALTTMGFRGEALPSIAAISQVEVKSRRHEDELGSALLISGSRLEKQEFLSCAAGTSITVKNIFFNVPARRKFLKSNETERRNIFTEIERIVLVNPHIEFTLVENEVETLHLPKTNLRQRIVQLEGKGINQQLIEIDEETTLGKIYGYVARPEFAKKGRTSQFFFVNNRFIRHPYFHRAVMQAFEPLIAANEKPSYFIYFQVDPETIDVNIHPTKTEVKFENEQALWQILLVTIRESLGKFNAMPSIDFDRSDAPDIPLFDPSRSSTMPRVNLDPNYNPFHQTSSPSSQAKPSSLGWEQLYRDFENEKEDQKEVESPTGEDQEHSQGNLFIQAGDKQNIPESSLFPEHYQYKQRYILTSVKSGLMIIDQHRAHVRILFDRYLEQINRRKGVSQRMLFPEVLELSAAEAAALPSIQEDLEALGFELSPLGNHSFGIQGVPSEIGNADPAQLIRAMIDSSMHTGNDVKGELREALALSLARMTAIPYGRALTSEEMLLVVSELFASRIPGYTPDGLKVVSVLSDMEIEKKMQ</sequence>
<feature type="compositionally biased region" description="Basic and acidic residues" evidence="6">
    <location>
        <begin position="394"/>
        <end position="403"/>
    </location>
</feature>
<evidence type="ECO:0000256" key="3">
    <source>
        <dbReference type="ARBA" id="ARBA00022763"/>
    </source>
</evidence>
<accession>A0A101HJP8</accession>
<dbReference type="InterPro" id="IPR042121">
    <property type="entry name" value="MutL_C_regsub"/>
</dbReference>
<dbReference type="GO" id="GO:0140664">
    <property type="term" value="F:ATP-dependent DNA damage sensor activity"/>
    <property type="evidence" value="ECO:0007669"/>
    <property type="project" value="InterPro"/>
</dbReference>
<dbReference type="PANTHER" id="PTHR10073:SF12">
    <property type="entry name" value="DNA MISMATCH REPAIR PROTEIN MLH1"/>
    <property type="match status" value="1"/>
</dbReference>
<dbReference type="InterPro" id="IPR014790">
    <property type="entry name" value="MutL_C"/>
</dbReference>
<evidence type="ECO:0000256" key="6">
    <source>
        <dbReference type="SAM" id="MobiDB-lite"/>
    </source>
</evidence>
<dbReference type="InterPro" id="IPR020667">
    <property type="entry name" value="DNA_mismatch_repair_MutL"/>
</dbReference>
<name>A0A101HJP8_9BACT</name>
<dbReference type="PATRIC" id="fig|294710.3.peg.805"/>
<dbReference type="FunFam" id="3.30.565.10:FF:000003">
    <property type="entry name" value="DNA mismatch repair endonuclease MutL"/>
    <property type="match status" value="1"/>
</dbReference>
<evidence type="ECO:0000259" key="7">
    <source>
        <dbReference type="SMART" id="SM00853"/>
    </source>
</evidence>
<dbReference type="HAMAP" id="MF_00149">
    <property type="entry name" value="DNA_mis_repair"/>
    <property type="match status" value="1"/>
</dbReference>
<feature type="domain" description="MutL C-terminal dimerisation" evidence="7">
    <location>
        <begin position="435"/>
        <end position="577"/>
    </location>
</feature>
<dbReference type="EMBL" id="LGGN01000073">
    <property type="protein sequence ID" value="KUK78093.1"/>
    <property type="molecule type" value="Genomic_DNA"/>
</dbReference>
<dbReference type="InterPro" id="IPR014721">
    <property type="entry name" value="Ribsml_uS5_D2-typ_fold_subgr"/>
</dbReference>
<dbReference type="PANTHER" id="PTHR10073">
    <property type="entry name" value="DNA MISMATCH REPAIR PROTEIN MLH, PMS, MUTL"/>
    <property type="match status" value="1"/>
</dbReference>
<dbReference type="CDD" id="cd00782">
    <property type="entry name" value="MutL_Trans"/>
    <property type="match status" value="1"/>
</dbReference>
<dbReference type="InterPro" id="IPR037198">
    <property type="entry name" value="MutL_C_sf"/>
</dbReference>
<comment type="function">
    <text evidence="5">This protein is involved in the repair of mismatches in DNA. It is required for dam-dependent methyl-directed DNA mismatch repair. May act as a 'molecular matchmaker', a protein that promotes the formation of a stable complex between two or more DNA-binding proteins in an ATP-dependent manner without itself being part of a final effector complex.</text>
</comment>
<proteinExistence type="inferred from homology"/>
<dbReference type="GO" id="GO:0016887">
    <property type="term" value="F:ATP hydrolysis activity"/>
    <property type="evidence" value="ECO:0007669"/>
    <property type="project" value="InterPro"/>
</dbReference>
<dbReference type="GO" id="GO:0005524">
    <property type="term" value="F:ATP binding"/>
    <property type="evidence" value="ECO:0007669"/>
    <property type="project" value="InterPro"/>
</dbReference>
<dbReference type="Proteomes" id="UP000053860">
    <property type="component" value="Unassembled WGS sequence"/>
</dbReference>
<feature type="domain" description="DNA mismatch repair protein S5" evidence="8">
    <location>
        <begin position="209"/>
        <end position="327"/>
    </location>
</feature>
<dbReference type="SUPFAM" id="SSF54211">
    <property type="entry name" value="Ribosomal protein S5 domain 2-like"/>
    <property type="match status" value="1"/>
</dbReference>
<reference evidence="10" key="1">
    <citation type="journal article" date="2015" name="MBio">
        <title>Genome-Resolved Metagenomic Analysis Reveals Roles for Candidate Phyla and Other Microbial Community Members in Biogeochemical Transformations in Oil Reservoirs.</title>
        <authorList>
            <person name="Hu P."/>
            <person name="Tom L."/>
            <person name="Singh A."/>
            <person name="Thomas B.C."/>
            <person name="Baker B.J."/>
            <person name="Piceno Y.M."/>
            <person name="Andersen G.L."/>
            <person name="Banfield J.F."/>
        </authorList>
    </citation>
    <scope>NUCLEOTIDE SEQUENCE [LARGE SCALE GENOMIC DNA]</scope>
</reference>
<dbReference type="Pfam" id="PF01119">
    <property type="entry name" value="DNA_mis_repair"/>
    <property type="match status" value="1"/>
</dbReference>
<dbReference type="SUPFAM" id="SSF118116">
    <property type="entry name" value="DNA mismatch repair protein MutL"/>
    <property type="match status" value="1"/>
</dbReference>
<dbReference type="Gene3D" id="3.30.230.10">
    <property type="match status" value="1"/>
</dbReference>
<comment type="similarity">
    <text evidence="1 5">Belongs to the DNA mismatch repair MutL/HexB family.</text>
</comment>
<dbReference type="Gene3D" id="3.30.1540.20">
    <property type="entry name" value="MutL, C-terminal domain, dimerisation subdomain"/>
    <property type="match status" value="1"/>
</dbReference>
<dbReference type="STRING" id="1123008.GCA_000380985_03634"/>
<dbReference type="SUPFAM" id="SSF55874">
    <property type="entry name" value="ATPase domain of HSP90 chaperone/DNA topoisomerase II/histidine kinase"/>
    <property type="match status" value="1"/>
</dbReference>
<evidence type="ECO:0000256" key="5">
    <source>
        <dbReference type="HAMAP-Rule" id="MF_00149"/>
    </source>
</evidence>
<dbReference type="InterPro" id="IPR020568">
    <property type="entry name" value="Ribosomal_Su5_D2-typ_SF"/>
</dbReference>
<dbReference type="InterPro" id="IPR002099">
    <property type="entry name" value="MutL/Mlh/PMS"/>
</dbReference>
<feature type="region of interest" description="Disordered" evidence="6">
    <location>
        <begin position="346"/>
        <end position="382"/>
    </location>
</feature>
<dbReference type="Pfam" id="PF08676">
    <property type="entry name" value="MutL_C"/>
    <property type="match status" value="1"/>
</dbReference>
<evidence type="ECO:0000313" key="9">
    <source>
        <dbReference type="EMBL" id="KUK78093.1"/>
    </source>
</evidence>
<dbReference type="InterPro" id="IPR013507">
    <property type="entry name" value="DNA_mismatch_S5_2-like"/>
</dbReference>
<dbReference type="Pfam" id="PF13589">
    <property type="entry name" value="HATPase_c_3"/>
    <property type="match status" value="1"/>
</dbReference>
<dbReference type="GO" id="GO:0006298">
    <property type="term" value="P:mismatch repair"/>
    <property type="evidence" value="ECO:0007669"/>
    <property type="project" value="UniProtKB-UniRule"/>
</dbReference>
<dbReference type="InterPro" id="IPR014762">
    <property type="entry name" value="DNA_mismatch_repair_CS"/>
</dbReference>
<evidence type="ECO:0000313" key="10">
    <source>
        <dbReference type="Proteomes" id="UP000053860"/>
    </source>
</evidence>
<comment type="caution">
    <text evidence="9">The sequence shown here is derived from an EMBL/GenBank/DDBJ whole genome shotgun (WGS) entry which is preliminary data.</text>
</comment>
<organism evidence="9 10">
    <name type="scientific">Proteiniphilum acetatigenes</name>
    <dbReference type="NCBI Taxonomy" id="294710"/>
    <lineage>
        <taxon>Bacteria</taxon>
        <taxon>Pseudomonadati</taxon>
        <taxon>Bacteroidota</taxon>
        <taxon>Bacteroidia</taxon>
        <taxon>Bacteroidales</taxon>
        <taxon>Dysgonomonadaceae</taxon>
        <taxon>Proteiniphilum</taxon>
    </lineage>
</organism>
<dbReference type="NCBIfam" id="TIGR00585">
    <property type="entry name" value="mutl"/>
    <property type="match status" value="1"/>
</dbReference>
<dbReference type="GO" id="GO:0032300">
    <property type="term" value="C:mismatch repair complex"/>
    <property type="evidence" value="ECO:0007669"/>
    <property type="project" value="InterPro"/>
</dbReference>